<dbReference type="STRING" id="314265.R2601_01783"/>
<comment type="caution">
    <text evidence="3">The sequence shown here is derived from an EMBL/GenBank/DDBJ whole genome shotgun (WGS) entry which is preliminary data.</text>
</comment>
<protein>
    <submittedName>
        <fullName evidence="3">Uncharacterized protein</fullName>
    </submittedName>
</protein>
<proteinExistence type="predicted"/>
<keyword evidence="1" id="KW-0472">Membrane</keyword>
<keyword evidence="2" id="KW-0732">Signal</keyword>
<name>Q0FPM5_SALBH</name>
<feature type="transmembrane region" description="Helical" evidence="1">
    <location>
        <begin position="27"/>
        <end position="45"/>
    </location>
</feature>
<accession>Q0FPM5</accession>
<evidence type="ECO:0000256" key="1">
    <source>
        <dbReference type="SAM" id="Phobius"/>
    </source>
</evidence>
<feature type="signal peptide" evidence="2">
    <location>
        <begin position="1"/>
        <end position="17"/>
    </location>
</feature>
<dbReference type="EMBL" id="AATQ01000017">
    <property type="protein sequence ID" value="EAU46188.1"/>
    <property type="molecule type" value="Genomic_DNA"/>
</dbReference>
<evidence type="ECO:0000313" key="3">
    <source>
        <dbReference type="EMBL" id="EAU46188.1"/>
    </source>
</evidence>
<dbReference type="AlphaFoldDB" id="Q0FPM5"/>
<reference evidence="3 4" key="1">
    <citation type="journal article" date="2010" name="J. Bacteriol.">
        <title>Genome sequences of Pelagibaca bermudensis HTCC2601T and Maritimibacter alkaliphilus HTCC2654T, the type strains of two marine Roseobacter genera.</title>
        <authorList>
            <person name="Thrash J.C."/>
            <person name="Cho J.C."/>
            <person name="Ferriera S."/>
            <person name="Johnson J."/>
            <person name="Vergin K.L."/>
            <person name="Giovannoni S.J."/>
        </authorList>
    </citation>
    <scope>NUCLEOTIDE SEQUENCE [LARGE SCALE GENOMIC DNA]</scope>
    <source>
        <strain evidence="4">DSM 26914 / JCM 13377 / KCTC 12554 / HTCC2601</strain>
    </source>
</reference>
<sequence>MCAFACLPALQMRAMHAASDAPASMTIAAFSLGNAVGAGIGGLALRAGWWRCASVPVAGAVRAFVGFVVIWLMCDRVRVAAD</sequence>
<gene>
    <name evidence="3" type="ORF">R2601_01783</name>
</gene>
<keyword evidence="1" id="KW-1133">Transmembrane helix</keyword>
<organism evidence="3 4">
    <name type="scientific">Salipiger bermudensis (strain DSM 26914 / JCM 13377 / KCTC 12554 / HTCC2601)</name>
    <name type="common">Pelagibaca bermudensis</name>
    <dbReference type="NCBI Taxonomy" id="314265"/>
    <lineage>
        <taxon>Bacteria</taxon>
        <taxon>Pseudomonadati</taxon>
        <taxon>Pseudomonadota</taxon>
        <taxon>Alphaproteobacteria</taxon>
        <taxon>Rhodobacterales</taxon>
        <taxon>Roseobacteraceae</taxon>
        <taxon>Salipiger</taxon>
    </lineage>
</organism>
<keyword evidence="1" id="KW-0812">Transmembrane</keyword>
<dbReference type="HOGENOM" id="CLU_2555252_0_0_5"/>
<feature type="transmembrane region" description="Helical" evidence="1">
    <location>
        <begin position="52"/>
        <end position="73"/>
    </location>
</feature>
<evidence type="ECO:0000256" key="2">
    <source>
        <dbReference type="SAM" id="SignalP"/>
    </source>
</evidence>
<dbReference type="Proteomes" id="UP000006230">
    <property type="component" value="Unassembled WGS sequence"/>
</dbReference>
<evidence type="ECO:0000313" key="4">
    <source>
        <dbReference type="Proteomes" id="UP000006230"/>
    </source>
</evidence>
<keyword evidence="4" id="KW-1185">Reference proteome</keyword>
<feature type="chain" id="PRO_5004171843" evidence="2">
    <location>
        <begin position="18"/>
        <end position="82"/>
    </location>
</feature>